<protein>
    <submittedName>
        <fullName evidence="1">Uncharacterized protein</fullName>
    </submittedName>
</protein>
<proteinExistence type="predicted"/>
<gene>
    <name evidence="1" type="ORF">WN50_22465</name>
</gene>
<dbReference type="EMBL" id="LATL02000114">
    <property type="protein sequence ID" value="KKD35952.1"/>
    <property type="molecule type" value="Genomic_DNA"/>
</dbReference>
<reference evidence="1 2" key="1">
    <citation type="submission" date="2015-06" db="EMBL/GenBank/DDBJ databases">
        <title>Draft genome assembly of filamentous brackish cyanobacterium Limnoraphis robusta strain CS-951.</title>
        <authorList>
            <person name="Willis A."/>
            <person name="Parks M."/>
            <person name="Burford M.A."/>
        </authorList>
    </citation>
    <scope>NUCLEOTIDE SEQUENCE [LARGE SCALE GENOMIC DNA]</scope>
    <source>
        <strain evidence="1 2">CS-951</strain>
    </source>
</reference>
<dbReference type="AlphaFoldDB" id="A0A0F5YBE2"/>
<dbReference type="RefSeq" id="WP_046280828.1">
    <property type="nucleotide sequence ID" value="NZ_LATL02000114.1"/>
</dbReference>
<comment type="caution">
    <text evidence="1">The sequence shown here is derived from an EMBL/GenBank/DDBJ whole genome shotgun (WGS) entry which is preliminary data.</text>
</comment>
<accession>A0A0F5YBE2</accession>
<evidence type="ECO:0000313" key="2">
    <source>
        <dbReference type="Proteomes" id="UP000033607"/>
    </source>
</evidence>
<organism evidence="1 2">
    <name type="scientific">Limnoraphis robusta CS-951</name>
    <dbReference type="NCBI Taxonomy" id="1637645"/>
    <lineage>
        <taxon>Bacteria</taxon>
        <taxon>Bacillati</taxon>
        <taxon>Cyanobacteriota</taxon>
        <taxon>Cyanophyceae</taxon>
        <taxon>Oscillatoriophycideae</taxon>
        <taxon>Oscillatoriales</taxon>
        <taxon>Sirenicapillariaceae</taxon>
        <taxon>Limnoraphis</taxon>
    </lineage>
</organism>
<evidence type="ECO:0000313" key="1">
    <source>
        <dbReference type="EMBL" id="KKD35952.1"/>
    </source>
</evidence>
<sequence length="162" mass="19147">MLTHSRKPVSLSVVSVDLPVRSLVETAATLYQRDHEQFHLLLHEPEIFDWEPDTINAEPKPTTPHKPRLLWLEVSPYRAVMTMQGNSKYSYRHLWQKGMYGISRYYLQTDSETVPSQFRLRNFTRNLELIGSPLPESLRLEYELWSEKLQLGRYVLSLEIHH</sequence>
<dbReference type="PATRIC" id="fig|1637645.4.peg.2312"/>
<dbReference type="OrthoDB" id="483789at2"/>
<name>A0A0F5YBE2_9CYAN</name>
<dbReference type="Proteomes" id="UP000033607">
    <property type="component" value="Unassembled WGS sequence"/>
</dbReference>